<evidence type="ECO:0000313" key="2">
    <source>
        <dbReference type="EMBL" id="KAG1803398.1"/>
    </source>
</evidence>
<dbReference type="Gene3D" id="1.20.1260.10">
    <property type="match status" value="1"/>
</dbReference>
<dbReference type="GeneID" id="64635218"/>
<accession>A0A9P7DUF0</accession>
<dbReference type="RefSeq" id="XP_041186584.1">
    <property type="nucleotide sequence ID" value="XM_041341202.1"/>
</dbReference>
<feature type="signal peptide" evidence="1">
    <location>
        <begin position="1"/>
        <end position="25"/>
    </location>
</feature>
<protein>
    <submittedName>
        <fullName evidence="2">Ferritin-like domain-containing protein</fullName>
    </submittedName>
</protein>
<sequence>MAFTLLYSLCGAGFALLQLLAPATARPIARSTSSSTLVALQFANVLEQLESTFYAQALQKFNQSDFTAAGFASAQVPLQQFQAIFKDESTHTTTLQSAINALGGQTISNCTFNVASLLTDVPTMVAAARLVENVGVSAYLGALTLINDTVLSTAAATIMTVEARHQTILNVLAGATAIPQAFDVALNPSEILALTGGLISGCNLGIPANVPLKVNNSGPIQAGTKLTFTSAALNGTVENLSCQFLSGGLPVAISQPLSNCSVPANVTGPMLVFVTNSSQPLANNIRDAAIGTIVAGPTMIFIDNQQDALAIAARPGLNSTVTTSSTSHTTTSFAAPTTVTLTPATPSTVTRGTVTSSVTSTSRAMASTTVTNDWTAVTRTISPSEVSSILASAVTSMGSR</sequence>
<dbReference type="EMBL" id="JABBWG010000066">
    <property type="protein sequence ID" value="KAG1803398.1"/>
    <property type="molecule type" value="Genomic_DNA"/>
</dbReference>
<name>A0A9P7DUF0_9AGAM</name>
<gene>
    <name evidence="2" type="ORF">BJ212DRAFT_1487003</name>
</gene>
<organism evidence="2 3">
    <name type="scientific">Suillus subaureus</name>
    <dbReference type="NCBI Taxonomy" id="48587"/>
    <lineage>
        <taxon>Eukaryota</taxon>
        <taxon>Fungi</taxon>
        <taxon>Dikarya</taxon>
        <taxon>Basidiomycota</taxon>
        <taxon>Agaricomycotina</taxon>
        <taxon>Agaricomycetes</taxon>
        <taxon>Agaricomycetidae</taxon>
        <taxon>Boletales</taxon>
        <taxon>Suillineae</taxon>
        <taxon>Suillaceae</taxon>
        <taxon>Suillus</taxon>
    </lineage>
</organism>
<dbReference type="CDD" id="cd00657">
    <property type="entry name" value="Ferritin_like"/>
    <property type="match status" value="1"/>
</dbReference>
<dbReference type="AlphaFoldDB" id="A0A9P7DUF0"/>
<comment type="caution">
    <text evidence="2">The sequence shown here is derived from an EMBL/GenBank/DDBJ whole genome shotgun (WGS) entry which is preliminary data.</text>
</comment>
<feature type="chain" id="PRO_5040200033" evidence="1">
    <location>
        <begin position="26"/>
        <end position="400"/>
    </location>
</feature>
<proteinExistence type="predicted"/>
<dbReference type="InterPro" id="IPR012347">
    <property type="entry name" value="Ferritin-like"/>
</dbReference>
<keyword evidence="3" id="KW-1185">Reference proteome</keyword>
<reference evidence="2" key="1">
    <citation type="journal article" date="2020" name="New Phytol.">
        <title>Comparative genomics reveals dynamic genome evolution in host specialist ectomycorrhizal fungi.</title>
        <authorList>
            <person name="Lofgren L.A."/>
            <person name="Nguyen N.H."/>
            <person name="Vilgalys R."/>
            <person name="Ruytinx J."/>
            <person name="Liao H.L."/>
            <person name="Branco S."/>
            <person name="Kuo A."/>
            <person name="LaButti K."/>
            <person name="Lipzen A."/>
            <person name="Andreopoulos W."/>
            <person name="Pangilinan J."/>
            <person name="Riley R."/>
            <person name="Hundley H."/>
            <person name="Na H."/>
            <person name="Barry K."/>
            <person name="Grigoriev I.V."/>
            <person name="Stajich J.E."/>
            <person name="Kennedy P.G."/>
        </authorList>
    </citation>
    <scope>NUCLEOTIDE SEQUENCE</scope>
    <source>
        <strain evidence="2">MN1</strain>
    </source>
</reference>
<evidence type="ECO:0000256" key="1">
    <source>
        <dbReference type="SAM" id="SignalP"/>
    </source>
</evidence>
<dbReference type="SUPFAM" id="SSF47240">
    <property type="entry name" value="Ferritin-like"/>
    <property type="match status" value="1"/>
</dbReference>
<dbReference type="Pfam" id="PF13668">
    <property type="entry name" value="Ferritin_2"/>
    <property type="match status" value="1"/>
</dbReference>
<evidence type="ECO:0000313" key="3">
    <source>
        <dbReference type="Proteomes" id="UP000807769"/>
    </source>
</evidence>
<dbReference type="Proteomes" id="UP000807769">
    <property type="component" value="Unassembled WGS sequence"/>
</dbReference>
<dbReference type="OrthoDB" id="1001765at2759"/>
<keyword evidence="1" id="KW-0732">Signal</keyword>
<dbReference type="InterPro" id="IPR009078">
    <property type="entry name" value="Ferritin-like_SF"/>
</dbReference>